<sequence>LILMVGPCEQSDKEIIAELQEQLAKKDSEFDDASNSFRTILGLKNKRIRELEDEIIRLKLAKQEDAKCGRESNEGDAEKHGKVRNRVK</sequence>
<protein>
    <submittedName>
        <fullName evidence="3">Uncharacterized protein</fullName>
    </submittedName>
</protein>
<keyword evidence="4" id="KW-1185">Reference proteome</keyword>
<dbReference type="Proteomes" id="UP001328107">
    <property type="component" value="Unassembled WGS sequence"/>
</dbReference>
<keyword evidence="1" id="KW-0175">Coiled coil</keyword>
<feature type="non-terminal residue" evidence="3">
    <location>
        <position position="1"/>
    </location>
</feature>
<dbReference type="EMBL" id="BTRK01000005">
    <property type="protein sequence ID" value="GMR54846.1"/>
    <property type="molecule type" value="Genomic_DNA"/>
</dbReference>
<reference evidence="4" key="1">
    <citation type="submission" date="2022-10" db="EMBL/GenBank/DDBJ databases">
        <title>Genome assembly of Pristionchus species.</title>
        <authorList>
            <person name="Yoshida K."/>
            <person name="Sommer R.J."/>
        </authorList>
    </citation>
    <scope>NUCLEOTIDE SEQUENCE [LARGE SCALE GENOMIC DNA]</scope>
    <source>
        <strain evidence="4">RS5460</strain>
    </source>
</reference>
<proteinExistence type="predicted"/>
<dbReference type="AlphaFoldDB" id="A0AAN5D129"/>
<name>A0AAN5D129_9BILA</name>
<comment type="caution">
    <text evidence="3">The sequence shown here is derived from an EMBL/GenBank/DDBJ whole genome shotgun (WGS) entry which is preliminary data.</text>
</comment>
<evidence type="ECO:0000256" key="2">
    <source>
        <dbReference type="SAM" id="MobiDB-lite"/>
    </source>
</evidence>
<feature type="coiled-coil region" evidence="1">
    <location>
        <begin position="16"/>
        <end position="61"/>
    </location>
</feature>
<feature type="compositionally biased region" description="Basic and acidic residues" evidence="2">
    <location>
        <begin position="65"/>
        <end position="80"/>
    </location>
</feature>
<evidence type="ECO:0000256" key="1">
    <source>
        <dbReference type="SAM" id="Coils"/>
    </source>
</evidence>
<evidence type="ECO:0000313" key="4">
    <source>
        <dbReference type="Proteomes" id="UP001328107"/>
    </source>
</evidence>
<feature type="region of interest" description="Disordered" evidence="2">
    <location>
        <begin position="65"/>
        <end position="88"/>
    </location>
</feature>
<organism evidence="3 4">
    <name type="scientific">Pristionchus mayeri</name>
    <dbReference type="NCBI Taxonomy" id="1317129"/>
    <lineage>
        <taxon>Eukaryota</taxon>
        <taxon>Metazoa</taxon>
        <taxon>Ecdysozoa</taxon>
        <taxon>Nematoda</taxon>
        <taxon>Chromadorea</taxon>
        <taxon>Rhabditida</taxon>
        <taxon>Rhabditina</taxon>
        <taxon>Diplogasteromorpha</taxon>
        <taxon>Diplogasteroidea</taxon>
        <taxon>Neodiplogasteridae</taxon>
        <taxon>Pristionchus</taxon>
    </lineage>
</organism>
<accession>A0AAN5D129</accession>
<gene>
    <name evidence="3" type="ORF">PMAYCL1PPCAC_25041</name>
</gene>
<evidence type="ECO:0000313" key="3">
    <source>
        <dbReference type="EMBL" id="GMR54846.1"/>
    </source>
</evidence>